<dbReference type="InterPro" id="IPR032342">
    <property type="entry name" value="DUF4861"/>
</dbReference>
<accession>A0A841MBA6</accession>
<dbReference type="PROSITE" id="PS51257">
    <property type="entry name" value="PROKAR_LIPOPROTEIN"/>
    <property type="match status" value="1"/>
</dbReference>
<organism evidence="1 2">
    <name type="scientific">Algoriphagus iocasae</name>
    <dbReference type="NCBI Taxonomy" id="1836499"/>
    <lineage>
        <taxon>Bacteria</taxon>
        <taxon>Pseudomonadati</taxon>
        <taxon>Bacteroidota</taxon>
        <taxon>Cytophagia</taxon>
        <taxon>Cytophagales</taxon>
        <taxon>Cyclobacteriaceae</taxon>
        <taxon>Algoriphagus</taxon>
    </lineage>
</organism>
<dbReference type="RefSeq" id="WP_184492564.1">
    <property type="nucleotide sequence ID" value="NZ_JACIJO010000001.1"/>
</dbReference>
<evidence type="ECO:0000313" key="2">
    <source>
        <dbReference type="Proteomes" id="UP000588604"/>
    </source>
</evidence>
<protein>
    <recommendedName>
        <fullName evidence="3">DUF4861 domain-containing protein</fullName>
    </recommendedName>
</protein>
<name>A0A841MBA6_9BACT</name>
<comment type="caution">
    <text evidence="1">The sequence shown here is derived from an EMBL/GenBank/DDBJ whole genome shotgun (WGS) entry which is preliminary data.</text>
</comment>
<evidence type="ECO:0000313" key="1">
    <source>
        <dbReference type="EMBL" id="MBB6324590.1"/>
    </source>
</evidence>
<sequence length="426" mass="47814">MDPKTTNLPWIRLALFCILNGLFAISIFSCAQQKEEDANSSVTHLLKIQNPLDQEREEELIVISSQEMKNKFPESKKNQFRVYADEEEIPSQWNENGNDVGLAFVLPKIGASVTIELKIVSDEEGLKPEYSKRTQAELSHKFGGEFKDREYFGGHFENVNSLSVPAEHTDHSWFIRYEGPGWESDLVGYRFYLDWRNGIDVFGKKVKTPVLQDVGQDGFNSYHEPADWGMDVLKVGKTLGLGSIATFENGAARRVDVTDSLFSEITNNGPIYSSVFTTYFGWDLPGGKTDILSNISIHAGTRLSRMDLKSTNAIENFATGLIKDTKAEFFTSSDELEYGYIASYGPQSLAEDNLGIALIYPTALLQEKTSDDLSHVLVFDGSSKKLSYYFLAAWEQEPGGITSREAFQSYLDKIILEKSNPLKVSF</sequence>
<evidence type="ECO:0008006" key="3">
    <source>
        <dbReference type="Google" id="ProtNLM"/>
    </source>
</evidence>
<reference evidence="1 2" key="1">
    <citation type="submission" date="2020-08" db="EMBL/GenBank/DDBJ databases">
        <title>Genomic Encyclopedia of Type Strains, Phase IV (KMG-IV): sequencing the most valuable type-strain genomes for metagenomic binning, comparative biology and taxonomic classification.</title>
        <authorList>
            <person name="Goeker M."/>
        </authorList>
    </citation>
    <scope>NUCLEOTIDE SEQUENCE [LARGE SCALE GENOMIC DNA]</scope>
    <source>
        <strain evidence="1 2">DSM 102044</strain>
    </source>
</reference>
<dbReference type="Pfam" id="PF16153">
    <property type="entry name" value="DUF4861"/>
    <property type="match status" value="1"/>
</dbReference>
<gene>
    <name evidence="1" type="ORF">FHS59_000205</name>
</gene>
<dbReference type="AlphaFoldDB" id="A0A841MBA6"/>
<dbReference type="Proteomes" id="UP000588604">
    <property type="component" value="Unassembled WGS sequence"/>
</dbReference>
<dbReference type="EMBL" id="JACIJO010000001">
    <property type="protein sequence ID" value="MBB6324590.1"/>
    <property type="molecule type" value="Genomic_DNA"/>
</dbReference>
<proteinExistence type="predicted"/>
<keyword evidence="2" id="KW-1185">Reference proteome</keyword>